<protein>
    <recommendedName>
        <fullName evidence="4">RRM domain-containing protein</fullName>
    </recommendedName>
</protein>
<gene>
    <name evidence="5" type="ORF">BB561_000952</name>
</gene>
<feature type="region of interest" description="Disordered" evidence="3">
    <location>
        <begin position="1"/>
        <end position="46"/>
    </location>
</feature>
<feature type="compositionally biased region" description="Basic and acidic residues" evidence="3">
    <location>
        <begin position="260"/>
        <end position="290"/>
    </location>
</feature>
<name>A0A2T9YWW2_9FUNG</name>
<evidence type="ECO:0000313" key="5">
    <source>
        <dbReference type="EMBL" id="PVU96819.1"/>
    </source>
</evidence>
<dbReference type="STRING" id="133385.A0A2T9YWW2"/>
<evidence type="ECO:0000256" key="3">
    <source>
        <dbReference type="SAM" id="MobiDB-lite"/>
    </source>
</evidence>
<dbReference type="GO" id="GO:0003729">
    <property type="term" value="F:mRNA binding"/>
    <property type="evidence" value="ECO:0007669"/>
    <property type="project" value="TreeGrafter"/>
</dbReference>
<evidence type="ECO:0000259" key="4">
    <source>
        <dbReference type="PROSITE" id="PS50102"/>
    </source>
</evidence>
<dbReference type="InterPro" id="IPR051229">
    <property type="entry name" value="ALYREF_mRNA_export"/>
</dbReference>
<reference evidence="5 6" key="1">
    <citation type="journal article" date="2018" name="MBio">
        <title>Comparative Genomics Reveals the Core Gene Toolbox for the Fungus-Insect Symbiosis.</title>
        <authorList>
            <person name="Wang Y."/>
            <person name="Stata M."/>
            <person name="Wang W."/>
            <person name="Stajich J.E."/>
            <person name="White M.M."/>
            <person name="Moncalvo J.M."/>
        </authorList>
    </citation>
    <scope>NUCLEOTIDE SEQUENCE [LARGE SCALE GENOMIC DNA]</scope>
    <source>
        <strain evidence="5 6">SWE-8-4</strain>
    </source>
</reference>
<dbReference type="Pfam" id="PF00076">
    <property type="entry name" value="RRM_1"/>
    <property type="match status" value="1"/>
</dbReference>
<dbReference type="Gene3D" id="3.30.70.330">
    <property type="match status" value="1"/>
</dbReference>
<dbReference type="InterPro" id="IPR012677">
    <property type="entry name" value="Nucleotide-bd_a/b_plait_sf"/>
</dbReference>
<dbReference type="OrthoDB" id="6159137at2759"/>
<feature type="compositionally biased region" description="Polar residues" evidence="3">
    <location>
        <begin position="238"/>
        <end position="259"/>
    </location>
</feature>
<dbReference type="CDD" id="cd00590">
    <property type="entry name" value="RRM_SF"/>
    <property type="match status" value="1"/>
</dbReference>
<dbReference type="SMART" id="SM00360">
    <property type="entry name" value="RRM"/>
    <property type="match status" value="1"/>
</dbReference>
<feature type="compositionally biased region" description="Basic residues" evidence="3">
    <location>
        <begin position="29"/>
        <end position="39"/>
    </location>
</feature>
<dbReference type="PROSITE" id="PS50102">
    <property type="entry name" value="RRM"/>
    <property type="match status" value="1"/>
</dbReference>
<comment type="caution">
    <text evidence="5">The sequence shown here is derived from an EMBL/GenBank/DDBJ whole genome shotgun (WGS) entry which is preliminary data.</text>
</comment>
<dbReference type="InterPro" id="IPR035979">
    <property type="entry name" value="RBD_domain_sf"/>
</dbReference>
<dbReference type="Proteomes" id="UP000245383">
    <property type="component" value="Unassembled WGS sequence"/>
</dbReference>
<evidence type="ECO:0000256" key="2">
    <source>
        <dbReference type="PROSITE-ProRule" id="PRU00176"/>
    </source>
</evidence>
<dbReference type="AlphaFoldDB" id="A0A2T9YWW2"/>
<keyword evidence="6" id="KW-1185">Reference proteome</keyword>
<evidence type="ECO:0000313" key="6">
    <source>
        <dbReference type="Proteomes" id="UP000245383"/>
    </source>
</evidence>
<dbReference type="PANTHER" id="PTHR19965:SF82">
    <property type="entry name" value="THO COMPLEX SUBUNIT 4"/>
    <property type="match status" value="1"/>
</dbReference>
<organism evidence="5 6">
    <name type="scientific">Smittium simulii</name>
    <dbReference type="NCBI Taxonomy" id="133385"/>
    <lineage>
        <taxon>Eukaryota</taxon>
        <taxon>Fungi</taxon>
        <taxon>Fungi incertae sedis</taxon>
        <taxon>Zoopagomycota</taxon>
        <taxon>Kickxellomycotina</taxon>
        <taxon>Harpellomycetes</taxon>
        <taxon>Harpellales</taxon>
        <taxon>Legeriomycetaceae</taxon>
        <taxon>Smittium</taxon>
    </lineage>
</organism>
<accession>A0A2T9YWW2</accession>
<evidence type="ECO:0000256" key="1">
    <source>
        <dbReference type="ARBA" id="ARBA00022884"/>
    </source>
</evidence>
<feature type="region of interest" description="Disordered" evidence="3">
    <location>
        <begin position="238"/>
        <end position="308"/>
    </location>
</feature>
<dbReference type="GO" id="GO:0005634">
    <property type="term" value="C:nucleus"/>
    <property type="evidence" value="ECO:0007669"/>
    <property type="project" value="TreeGrafter"/>
</dbReference>
<dbReference type="PANTHER" id="PTHR19965">
    <property type="entry name" value="RNA AND EXPORT FACTOR BINDING PROTEIN"/>
    <property type="match status" value="1"/>
</dbReference>
<proteinExistence type="predicted"/>
<feature type="domain" description="RRM" evidence="4">
    <location>
        <begin position="159"/>
        <end position="232"/>
    </location>
</feature>
<keyword evidence="1 2" id="KW-0694">RNA-binding</keyword>
<sequence length="308" mass="34117">MNPLDQSLSDLARLDKRNKTSKSMGSAGKLRKARLAKASKKADSKKILSKPLKKRIGTLAPSLAASSVLARVGANISALAKPSAGISKKPTKKLVSASAKARIKQLEMSKKTANSWRTEKKSRGVKTVKPVKTGNLNRATTQAEPVNHNINIKGEAGPAPIFVANLDPEASSEDVKTCFKQFGEIEACTLMYDSDGKPTGNAEIVYKLKASALEAIRKLNNVIADGRVLIVQPKGFIFSNSSTQPSNSQDKPSHQTTRNQKPDYDRDHRDRRDSRSYRDYDYSKREDSHRYRSYRSHNNKNSMDIDMR</sequence>
<dbReference type="EMBL" id="MBFR01000023">
    <property type="protein sequence ID" value="PVU96819.1"/>
    <property type="molecule type" value="Genomic_DNA"/>
</dbReference>
<dbReference type="SUPFAM" id="SSF54928">
    <property type="entry name" value="RNA-binding domain, RBD"/>
    <property type="match status" value="1"/>
</dbReference>
<dbReference type="InterPro" id="IPR000504">
    <property type="entry name" value="RRM_dom"/>
</dbReference>